<sequence length="71" mass="8541">MFPEHRDLISELKTKDAHFLKMFNKHNELDDEIKELEQHAASDFTPEVKVLKQQKLHIKEELHQILQTHLK</sequence>
<dbReference type="Proteomes" id="UP000773469">
    <property type="component" value="Unassembled WGS sequence"/>
</dbReference>
<reference evidence="2 3" key="1">
    <citation type="submission" date="2016-07" db="EMBL/GenBank/DDBJ databases">
        <title>Whole-genome of two Shewanella species isolated from a digestive organ of sea cucumber Apostichopus japonicus Selenka 1867.</title>
        <authorList>
            <person name="Hong H.-H."/>
            <person name="Choi H."/>
            <person name="Cheon S."/>
            <person name="Oh J.-S."/>
            <person name="Lee H.-G."/>
            <person name="Park C."/>
        </authorList>
    </citation>
    <scope>NUCLEOTIDE SEQUENCE [LARGE SCALE GENOMIC DNA]</scope>
    <source>
        <strain evidence="2 3">CSB03KR</strain>
    </source>
</reference>
<name>A0A1E5IS70_SHECO</name>
<dbReference type="Pfam" id="PF04325">
    <property type="entry name" value="DUF465"/>
    <property type="match status" value="1"/>
</dbReference>
<protein>
    <recommendedName>
        <fullName evidence="5">DUF465 domain-containing protein</fullName>
    </recommendedName>
</protein>
<gene>
    <name evidence="2" type="ORF">BEL05_13960</name>
    <name evidence="1" type="ORF">TUM3794_34620</name>
</gene>
<evidence type="ECO:0000313" key="3">
    <source>
        <dbReference type="Proteomes" id="UP000095230"/>
    </source>
</evidence>
<keyword evidence="4" id="KW-1185">Reference proteome</keyword>
<dbReference type="Proteomes" id="UP000095230">
    <property type="component" value="Unassembled WGS sequence"/>
</dbReference>
<dbReference type="Gene3D" id="6.10.280.50">
    <property type="match status" value="1"/>
</dbReference>
<reference evidence="1 4" key="2">
    <citation type="submission" date="2021-05" db="EMBL/GenBank/DDBJ databases">
        <title>Molecular characterization for Shewanella algae harboring chromosomal blaOXA-55-like strains isolated from clinical and environment sample.</title>
        <authorList>
            <person name="Ohama Y."/>
            <person name="Aoki K."/>
            <person name="Harada S."/>
            <person name="Moriya K."/>
            <person name="Ishii Y."/>
            <person name="Tateda K."/>
        </authorList>
    </citation>
    <scope>NUCLEOTIDE SEQUENCE [LARGE SCALE GENOMIC DNA]</scope>
    <source>
        <strain evidence="1 4">MBTL60-118</strain>
    </source>
</reference>
<dbReference type="OrthoDB" id="5616367at2"/>
<dbReference type="AlphaFoldDB" id="A0A1E5IS70"/>
<evidence type="ECO:0008006" key="5">
    <source>
        <dbReference type="Google" id="ProtNLM"/>
    </source>
</evidence>
<evidence type="ECO:0000313" key="4">
    <source>
        <dbReference type="Proteomes" id="UP000773469"/>
    </source>
</evidence>
<dbReference type="InterPro" id="IPR007420">
    <property type="entry name" value="DUF465"/>
</dbReference>
<organism evidence="2 3">
    <name type="scientific">Shewanella colwelliana</name>
    <name type="common">Alteromonas colwelliana</name>
    <dbReference type="NCBI Taxonomy" id="23"/>
    <lineage>
        <taxon>Bacteria</taxon>
        <taxon>Pseudomonadati</taxon>
        <taxon>Pseudomonadota</taxon>
        <taxon>Gammaproteobacteria</taxon>
        <taxon>Alteromonadales</taxon>
        <taxon>Shewanellaceae</taxon>
        <taxon>Shewanella</taxon>
    </lineage>
</organism>
<dbReference type="EMBL" id="MCBT01000043">
    <property type="protein sequence ID" value="OEG73366.1"/>
    <property type="molecule type" value="Genomic_DNA"/>
</dbReference>
<comment type="caution">
    <text evidence="2">The sequence shown here is derived from an EMBL/GenBank/DDBJ whole genome shotgun (WGS) entry which is preliminary data.</text>
</comment>
<dbReference type="InterPro" id="IPR038444">
    <property type="entry name" value="DUF465_sf"/>
</dbReference>
<dbReference type="EMBL" id="BPEU01000030">
    <property type="protein sequence ID" value="GIU45099.1"/>
    <property type="molecule type" value="Genomic_DNA"/>
</dbReference>
<accession>A0A1E5IS70</accession>
<proteinExistence type="predicted"/>
<dbReference type="STRING" id="23.BEL05_13960"/>
<evidence type="ECO:0000313" key="1">
    <source>
        <dbReference type="EMBL" id="GIU45099.1"/>
    </source>
</evidence>
<evidence type="ECO:0000313" key="2">
    <source>
        <dbReference type="EMBL" id="OEG73366.1"/>
    </source>
</evidence>
<dbReference type="RefSeq" id="WP_069671525.1">
    <property type="nucleotide sequence ID" value="NZ_BPEU01000030.1"/>
</dbReference>